<evidence type="ECO:0000313" key="15">
    <source>
        <dbReference type="Proteomes" id="UP000007093"/>
    </source>
</evidence>
<evidence type="ECO:0000256" key="6">
    <source>
        <dbReference type="ARBA" id="ARBA00022449"/>
    </source>
</evidence>
<evidence type="ECO:0000256" key="9">
    <source>
        <dbReference type="ARBA" id="ARBA00022989"/>
    </source>
</evidence>
<evidence type="ECO:0000256" key="8">
    <source>
        <dbReference type="ARBA" id="ARBA00022692"/>
    </source>
</evidence>
<keyword evidence="9 13" id="KW-1133">Transmembrane helix</keyword>
<protein>
    <recommendedName>
        <fullName evidence="4">Probable multidrug resistance protein NorM</fullName>
    </recommendedName>
    <alternativeName>
        <fullName evidence="12">Multidrug-efflux transporter</fullName>
    </alternativeName>
</protein>
<dbReference type="FunCoup" id="G4Q2X1">
    <property type="interactions" value="71"/>
</dbReference>
<feature type="transmembrane region" description="Helical" evidence="13">
    <location>
        <begin position="150"/>
        <end position="171"/>
    </location>
</feature>
<dbReference type="PANTHER" id="PTHR43298:SF2">
    <property type="entry name" value="FMN_FAD EXPORTER YEEO-RELATED"/>
    <property type="match status" value="1"/>
</dbReference>
<comment type="subcellular location">
    <subcellularLocation>
        <location evidence="2">Cell membrane</location>
        <topology evidence="2">Multi-pass membrane protein</topology>
    </subcellularLocation>
</comment>
<evidence type="ECO:0000256" key="7">
    <source>
        <dbReference type="ARBA" id="ARBA00022475"/>
    </source>
</evidence>
<feature type="transmembrane region" description="Helical" evidence="13">
    <location>
        <begin position="396"/>
        <end position="416"/>
    </location>
</feature>
<evidence type="ECO:0000256" key="3">
    <source>
        <dbReference type="ARBA" id="ARBA00010199"/>
    </source>
</evidence>
<feature type="transmembrane region" description="Helical" evidence="13">
    <location>
        <begin position="368"/>
        <end position="389"/>
    </location>
</feature>
<evidence type="ECO:0000256" key="11">
    <source>
        <dbReference type="ARBA" id="ARBA00023136"/>
    </source>
</evidence>
<dbReference type="PATRIC" id="fig|568816.4.peg.1512"/>
<organism evidence="14 15">
    <name type="scientific">Acidaminococcus intestini (strain RyC-MR95)</name>
    <dbReference type="NCBI Taxonomy" id="568816"/>
    <lineage>
        <taxon>Bacteria</taxon>
        <taxon>Bacillati</taxon>
        <taxon>Bacillota</taxon>
        <taxon>Negativicutes</taxon>
        <taxon>Acidaminococcales</taxon>
        <taxon>Acidaminococcaceae</taxon>
        <taxon>Acidaminococcus</taxon>
    </lineage>
</organism>
<dbReference type="InterPro" id="IPR048279">
    <property type="entry name" value="MdtK-like"/>
</dbReference>
<keyword evidence="5" id="KW-0813">Transport</keyword>
<sequence>MEAWRNMAVRKRRNLDMTHGPLLGKILLFSVPVMLTSLLQVAFNAADVIVVGQFAGYSSLAAVGSSTSTIFLFINMLVGISVGVNVLIANYVGAGDKDREISHALHTAMTVALVGGLIMGSVAIIFIPYVLHWMSTPPDVYDKALLYMRIYFSGTLFLMAYNYGTAALRAIGDTERPLFFLIISGVTNVVLNLIFVIFLKLDVAGVALATIISEALSAFLVLRCLSKETGPWRFDVRRLAIHRNALYDLCRIGVPAGIQACLFSLSNVVIQGAINTYGSLVVAACGAAANIENVMYILMNAFHQASMTFVGQNLGAGKWERVKRVVTICVSLVTCVGIMEAIAARLWAPEMIGLFNSNPDVIAYGVERLLWVTAPYFVFGIADVLVGSIRGFGISVAPMVVNLFATCVFRLGWIAYLGAPNCPVSLVYLSWPISWVILLTVLSSYWFYLYHKMGRLQRRKGDVTMTVA</sequence>
<keyword evidence="6" id="KW-0050">Antiport</keyword>
<dbReference type="InParanoid" id="G4Q2X1"/>
<proteinExistence type="inferred from homology"/>
<feature type="transmembrane region" description="Helical" evidence="13">
    <location>
        <begin position="325"/>
        <end position="348"/>
    </location>
</feature>
<keyword evidence="15" id="KW-1185">Reference proteome</keyword>
<dbReference type="AlphaFoldDB" id="G4Q2X1"/>
<feature type="transmembrane region" description="Helical" evidence="13">
    <location>
        <begin position="205"/>
        <end position="225"/>
    </location>
</feature>
<feature type="transmembrane region" description="Helical" evidence="13">
    <location>
        <begin position="428"/>
        <end position="450"/>
    </location>
</feature>
<dbReference type="CDD" id="cd13138">
    <property type="entry name" value="MATE_yoeA_like"/>
    <property type="match status" value="1"/>
</dbReference>
<dbReference type="GO" id="GO:0015297">
    <property type="term" value="F:antiporter activity"/>
    <property type="evidence" value="ECO:0007669"/>
    <property type="project" value="UniProtKB-KW"/>
</dbReference>
<comment type="function">
    <text evidence="1">Multidrug efflux pump.</text>
</comment>
<gene>
    <name evidence="14" type="ordered locus">Acin_1559</name>
</gene>
<dbReference type="InterPro" id="IPR050222">
    <property type="entry name" value="MATE_MdtK"/>
</dbReference>
<dbReference type="STRING" id="568816.Acin_1559"/>
<dbReference type="KEGG" id="ain:Acin_1559"/>
<dbReference type="GO" id="GO:0006811">
    <property type="term" value="P:monoatomic ion transport"/>
    <property type="evidence" value="ECO:0007669"/>
    <property type="project" value="UniProtKB-KW"/>
</dbReference>
<dbReference type="PANTHER" id="PTHR43298">
    <property type="entry name" value="MULTIDRUG RESISTANCE PROTEIN NORM-RELATED"/>
    <property type="match status" value="1"/>
</dbReference>
<evidence type="ECO:0000256" key="13">
    <source>
        <dbReference type="SAM" id="Phobius"/>
    </source>
</evidence>
<keyword evidence="7" id="KW-1003">Cell membrane</keyword>
<keyword evidence="11 13" id="KW-0472">Membrane</keyword>
<name>G4Q2X1_ACIIR</name>
<dbReference type="eggNOG" id="COG0534">
    <property type="taxonomic scope" value="Bacteria"/>
</dbReference>
<comment type="similarity">
    <text evidence="3">Belongs to the multi antimicrobial extrusion (MATE) (TC 2.A.66.1) family.</text>
</comment>
<feature type="transmembrane region" description="Helical" evidence="13">
    <location>
        <begin position="104"/>
        <end position="130"/>
    </location>
</feature>
<dbReference type="GO" id="GO:0042910">
    <property type="term" value="F:xenobiotic transmembrane transporter activity"/>
    <property type="evidence" value="ECO:0007669"/>
    <property type="project" value="InterPro"/>
</dbReference>
<evidence type="ECO:0000313" key="14">
    <source>
        <dbReference type="EMBL" id="AEQ22777.1"/>
    </source>
</evidence>
<dbReference type="GO" id="GO:0005886">
    <property type="term" value="C:plasma membrane"/>
    <property type="evidence" value="ECO:0007669"/>
    <property type="project" value="UniProtKB-SubCell"/>
</dbReference>
<dbReference type="PIRSF" id="PIRSF006603">
    <property type="entry name" value="DinF"/>
    <property type="match status" value="1"/>
</dbReference>
<evidence type="ECO:0000256" key="1">
    <source>
        <dbReference type="ARBA" id="ARBA00003408"/>
    </source>
</evidence>
<dbReference type="Pfam" id="PF01554">
    <property type="entry name" value="MatE"/>
    <property type="match status" value="2"/>
</dbReference>
<feature type="transmembrane region" description="Helical" evidence="13">
    <location>
        <begin position="178"/>
        <end position="199"/>
    </location>
</feature>
<evidence type="ECO:0000256" key="4">
    <source>
        <dbReference type="ARBA" id="ARBA00020268"/>
    </source>
</evidence>
<evidence type="ECO:0000256" key="2">
    <source>
        <dbReference type="ARBA" id="ARBA00004651"/>
    </source>
</evidence>
<keyword evidence="8 13" id="KW-0812">Transmembrane</keyword>
<feature type="transmembrane region" description="Helical" evidence="13">
    <location>
        <begin position="69"/>
        <end position="92"/>
    </location>
</feature>
<dbReference type="Proteomes" id="UP000007093">
    <property type="component" value="Chromosome"/>
</dbReference>
<reference evidence="14 15" key="1">
    <citation type="journal article" date="2011" name="J. Bacteriol.">
        <title>Complete genome sequence of Acidaminococcus intestini RYC-MR95, a Gram-negative bacterium from the phylum Firmicutes.</title>
        <authorList>
            <person name="D'Auria G."/>
            <person name="Galan J.C."/>
            <person name="Rodriguez-Alcayna M."/>
            <person name="Moya A."/>
            <person name="Baquero F."/>
            <person name="Latorre A."/>
        </authorList>
    </citation>
    <scope>NUCLEOTIDE SEQUENCE [LARGE SCALE GENOMIC DNA]</scope>
    <source>
        <strain evidence="14 15">RyC-MR95</strain>
    </source>
</reference>
<keyword evidence="10" id="KW-0406">Ion transport</keyword>
<evidence type="ECO:0000256" key="12">
    <source>
        <dbReference type="ARBA" id="ARBA00031636"/>
    </source>
</evidence>
<dbReference type="HOGENOM" id="CLU_012893_5_0_9"/>
<evidence type="ECO:0000256" key="10">
    <source>
        <dbReference type="ARBA" id="ARBA00023065"/>
    </source>
</evidence>
<accession>G4Q2X1</accession>
<dbReference type="NCBIfam" id="TIGR00797">
    <property type="entry name" value="matE"/>
    <property type="match status" value="1"/>
</dbReference>
<dbReference type="InterPro" id="IPR002528">
    <property type="entry name" value="MATE_fam"/>
</dbReference>
<dbReference type="EMBL" id="CP003058">
    <property type="protein sequence ID" value="AEQ22777.1"/>
    <property type="molecule type" value="Genomic_DNA"/>
</dbReference>
<evidence type="ECO:0000256" key="5">
    <source>
        <dbReference type="ARBA" id="ARBA00022448"/>
    </source>
</evidence>